<accession>A0A225WJX7</accession>
<evidence type="ECO:0000313" key="3">
    <source>
        <dbReference type="EMBL" id="OWZ17862.1"/>
    </source>
</evidence>
<proteinExistence type="predicted"/>
<dbReference type="InterPro" id="IPR021109">
    <property type="entry name" value="Peptidase_aspartic_dom_sf"/>
</dbReference>
<organism evidence="3 4">
    <name type="scientific">Phytophthora megakarya</name>
    <dbReference type="NCBI Taxonomy" id="4795"/>
    <lineage>
        <taxon>Eukaryota</taxon>
        <taxon>Sar</taxon>
        <taxon>Stramenopiles</taxon>
        <taxon>Oomycota</taxon>
        <taxon>Peronosporomycetes</taxon>
        <taxon>Peronosporales</taxon>
        <taxon>Peronosporaceae</taxon>
        <taxon>Phytophthora</taxon>
    </lineage>
</organism>
<dbReference type="EMBL" id="NBNE01000681">
    <property type="protein sequence ID" value="OWZ17862.1"/>
    <property type="molecule type" value="Genomic_DNA"/>
</dbReference>
<dbReference type="AlphaFoldDB" id="A0A225WJX7"/>
<sequence>MGIQNSTGMPAFPVEFLLRDWRTLWVVEYAPAREGKRRIATVHGAVNDVRTRILLDTGALLSMISLDLARKLKLKLNPQNQVKLSGLGGIPTQITVTAEVKITLGSRVVYIMGQYW</sequence>
<dbReference type="InterPro" id="IPR001995">
    <property type="entry name" value="Peptidase_A2_cat"/>
</dbReference>
<dbReference type="OrthoDB" id="127679at2759"/>
<dbReference type="GO" id="GO:0006508">
    <property type="term" value="P:proteolysis"/>
    <property type="evidence" value="ECO:0007669"/>
    <property type="project" value="InterPro"/>
</dbReference>
<comment type="caution">
    <text evidence="3">The sequence shown here is derived from an EMBL/GenBank/DDBJ whole genome shotgun (WGS) entry which is preliminary data.</text>
</comment>
<keyword evidence="4" id="KW-1185">Reference proteome</keyword>
<name>A0A225WJX7_9STRA</name>
<reference evidence="4" key="1">
    <citation type="submission" date="2017-03" db="EMBL/GenBank/DDBJ databases">
        <title>Phytopthora megakarya and P. palmivora, two closely related causual agents of cacao black pod achieved similar genome size and gene model numbers by different mechanisms.</title>
        <authorList>
            <person name="Ali S."/>
            <person name="Shao J."/>
            <person name="Larry D.J."/>
            <person name="Kronmiller B."/>
            <person name="Shen D."/>
            <person name="Strem M.D."/>
            <person name="Melnick R.L."/>
            <person name="Guiltinan M.J."/>
            <person name="Tyler B.M."/>
            <person name="Meinhardt L.W."/>
            <person name="Bailey B.A."/>
        </authorList>
    </citation>
    <scope>NUCLEOTIDE SEQUENCE [LARGE SCALE GENOMIC DNA]</scope>
    <source>
        <strain evidence="4">zdho120</strain>
    </source>
</reference>
<evidence type="ECO:0000256" key="1">
    <source>
        <dbReference type="ARBA" id="ARBA00022801"/>
    </source>
</evidence>
<evidence type="ECO:0000259" key="2">
    <source>
        <dbReference type="PROSITE" id="PS50175"/>
    </source>
</evidence>
<dbReference type="Gene3D" id="2.40.70.10">
    <property type="entry name" value="Acid Proteases"/>
    <property type="match status" value="1"/>
</dbReference>
<keyword evidence="1" id="KW-0378">Hydrolase</keyword>
<dbReference type="PROSITE" id="PS50175">
    <property type="entry name" value="ASP_PROT_RETROV"/>
    <property type="match status" value="1"/>
</dbReference>
<gene>
    <name evidence="3" type="ORF">PHMEG_0008148</name>
</gene>
<dbReference type="GO" id="GO:0004190">
    <property type="term" value="F:aspartic-type endopeptidase activity"/>
    <property type="evidence" value="ECO:0007669"/>
    <property type="project" value="InterPro"/>
</dbReference>
<feature type="domain" description="Peptidase A2" evidence="2">
    <location>
        <begin position="51"/>
        <end position="89"/>
    </location>
</feature>
<evidence type="ECO:0000313" key="4">
    <source>
        <dbReference type="Proteomes" id="UP000198211"/>
    </source>
</evidence>
<dbReference type="SUPFAM" id="SSF50630">
    <property type="entry name" value="Acid proteases"/>
    <property type="match status" value="1"/>
</dbReference>
<dbReference type="Pfam" id="PF13650">
    <property type="entry name" value="Asp_protease_2"/>
    <property type="match status" value="1"/>
</dbReference>
<protein>
    <recommendedName>
        <fullName evidence="2">Peptidase A2 domain-containing protein</fullName>
    </recommendedName>
</protein>
<dbReference type="CDD" id="cd00303">
    <property type="entry name" value="retropepsin_like"/>
    <property type="match status" value="1"/>
</dbReference>
<dbReference type="Proteomes" id="UP000198211">
    <property type="component" value="Unassembled WGS sequence"/>
</dbReference>